<reference evidence="1 2" key="1">
    <citation type="journal article" date="2023" name="Science">
        <title>Complex scaffold remodeling in plant triterpene biosynthesis.</title>
        <authorList>
            <person name="De La Pena R."/>
            <person name="Hodgson H."/>
            <person name="Liu J.C."/>
            <person name="Stephenson M.J."/>
            <person name="Martin A.C."/>
            <person name="Owen C."/>
            <person name="Harkess A."/>
            <person name="Leebens-Mack J."/>
            <person name="Jimenez L.E."/>
            <person name="Osbourn A."/>
            <person name="Sattely E.S."/>
        </authorList>
    </citation>
    <scope>NUCLEOTIDE SEQUENCE [LARGE SCALE GENOMIC DNA]</scope>
    <source>
        <strain evidence="2">cv. JPN11</strain>
        <tissue evidence="1">Leaf</tissue>
    </source>
</reference>
<proteinExistence type="predicted"/>
<evidence type="ECO:0000313" key="2">
    <source>
        <dbReference type="Proteomes" id="UP001164539"/>
    </source>
</evidence>
<name>A0ACC1YK09_MELAZ</name>
<protein>
    <submittedName>
        <fullName evidence="1">Zinc finger BED domain-containing protein</fullName>
    </submittedName>
</protein>
<dbReference type="Proteomes" id="UP001164539">
    <property type="component" value="Chromosome 3"/>
</dbReference>
<dbReference type="EMBL" id="CM051396">
    <property type="protein sequence ID" value="KAJ4723463.1"/>
    <property type="molecule type" value="Genomic_DNA"/>
</dbReference>
<evidence type="ECO:0000313" key="1">
    <source>
        <dbReference type="EMBL" id="KAJ4723463.1"/>
    </source>
</evidence>
<sequence length="528" mass="61377">MQISPSLLSNEILATGQEIEEGKVHGKSLIDLIKSCFDEDGELSEDWDPLVLNSRRGEILRVYEEEKEELRRFFSQLSCRFSLVIELCFGFYFFSIYYIDNSWERRVKIISIFAANKDEELHHNCENLVKILKEFCLYWKIDGNISSTMYHNDEISPDSAKGDHEDVIGEINSWFNQRGNSLPFVGFMFSVDTLSYNFEDDLTQGLWNTFGGVRKCIDYVNSTPSNLHNFQIAVDNAKSMGKKVNVLYRLGNGDSIYDFGRAVGYKEAFSELERIDFSFKLRSINLTAKQWDEATVIYEDCNECLDSLESLIYGEHTTINQCFPKFCELFMTLRPLVQKTQSFDHDQNTSSLVDKLASGLEKYNLVLVIAVILDPRFKMNIVQLWYNKVYGSDADRYLEKIMNDFINVYDKYYAKRSEFGDITSSYLDPMGRPSTSTPKSPELERYLDQPRIPPVEIFDVLGWWRVYTPIFPTLARMARDLLVMPISAYACLPLYRHLYSHIFYCNDLEDDIKPALCCLTQWLKSHDE</sequence>
<accession>A0ACC1YK09</accession>
<organism evidence="1 2">
    <name type="scientific">Melia azedarach</name>
    <name type="common">Chinaberry tree</name>
    <dbReference type="NCBI Taxonomy" id="155640"/>
    <lineage>
        <taxon>Eukaryota</taxon>
        <taxon>Viridiplantae</taxon>
        <taxon>Streptophyta</taxon>
        <taxon>Embryophyta</taxon>
        <taxon>Tracheophyta</taxon>
        <taxon>Spermatophyta</taxon>
        <taxon>Magnoliopsida</taxon>
        <taxon>eudicotyledons</taxon>
        <taxon>Gunneridae</taxon>
        <taxon>Pentapetalae</taxon>
        <taxon>rosids</taxon>
        <taxon>malvids</taxon>
        <taxon>Sapindales</taxon>
        <taxon>Meliaceae</taxon>
        <taxon>Melia</taxon>
    </lineage>
</organism>
<comment type="caution">
    <text evidence="1">The sequence shown here is derived from an EMBL/GenBank/DDBJ whole genome shotgun (WGS) entry which is preliminary data.</text>
</comment>
<gene>
    <name evidence="1" type="ORF">OWV82_006833</name>
</gene>
<keyword evidence="2" id="KW-1185">Reference proteome</keyword>